<dbReference type="EMBL" id="PUHQ01000168">
    <property type="protein sequence ID" value="KAG0653940.1"/>
    <property type="molecule type" value="Genomic_DNA"/>
</dbReference>
<gene>
    <name evidence="2" type="ORF">C6P46_002047</name>
</gene>
<dbReference type="Proteomes" id="UP000777482">
    <property type="component" value="Unassembled WGS sequence"/>
</dbReference>
<name>A0A9P6VSY1_RHOMI</name>
<dbReference type="Gene3D" id="3.40.50.300">
    <property type="entry name" value="P-loop containing nucleotide triphosphate hydrolases"/>
    <property type="match status" value="2"/>
</dbReference>
<organism evidence="2 3">
    <name type="scientific">Rhodotorula mucilaginosa</name>
    <name type="common">Yeast</name>
    <name type="synonym">Rhodotorula rubra</name>
    <dbReference type="NCBI Taxonomy" id="5537"/>
    <lineage>
        <taxon>Eukaryota</taxon>
        <taxon>Fungi</taxon>
        <taxon>Dikarya</taxon>
        <taxon>Basidiomycota</taxon>
        <taxon>Pucciniomycotina</taxon>
        <taxon>Microbotryomycetes</taxon>
        <taxon>Sporidiobolales</taxon>
        <taxon>Sporidiobolaceae</taxon>
        <taxon>Rhodotorula</taxon>
    </lineage>
</organism>
<evidence type="ECO:0008006" key="4">
    <source>
        <dbReference type="Google" id="ProtNLM"/>
    </source>
</evidence>
<evidence type="ECO:0000256" key="1">
    <source>
        <dbReference type="SAM" id="MobiDB-lite"/>
    </source>
</evidence>
<feature type="region of interest" description="Disordered" evidence="1">
    <location>
        <begin position="229"/>
        <end position="259"/>
    </location>
</feature>
<proteinExistence type="predicted"/>
<reference evidence="2 3" key="1">
    <citation type="submission" date="2020-11" db="EMBL/GenBank/DDBJ databases">
        <title>Kefir isolates.</title>
        <authorList>
            <person name="Marcisauskas S."/>
            <person name="Kim Y."/>
            <person name="Blasche S."/>
        </authorList>
    </citation>
    <scope>NUCLEOTIDE SEQUENCE [LARGE SCALE GENOMIC DNA]</scope>
    <source>
        <strain evidence="2 3">KR</strain>
    </source>
</reference>
<accession>A0A9P6VSY1</accession>
<dbReference type="OrthoDB" id="6362633at2759"/>
<evidence type="ECO:0000313" key="3">
    <source>
        <dbReference type="Proteomes" id="UP000777482"/>
    </source>
</evidence>
<keyword evidence="3" id="KW-1185">Reference proteome</keyword>
<dbReference type="AlphaFoldDB" id="A0A9P6VSY1"/>
<comment type="caution">
    <text evidence="2">The sequence shown here is derived from an EMBL/GenBank/DDBJ whole genome shotgun (WGS) entry which is preliminary data.</text>
</comment>
<sequence>MTCDIEQLAQHIYRQSKLGEPGRRFFVGVAGIPGSGKSTLAYPLTDVINRLAEAEGRTGPVAICIGGDGWHLSQAQLRSMEDPDHLFARRGAHFTFDGKGYSEFVARLDSTPECPFPLFSHREKDPVKDGGLVKPHHQIIILEGLYVFLGEEPWRSAALRLDERIWVETSKSEARERLVSRHLSEGVESTRAGAIRRANDSDMLNGDFVVEHSLQPTYTFTGASIHTPSTPSLLDVGTETTQQLPESWQSRRPPTLITA</sequence>
<dbReference type="SUPFAM" id="SSF52540">
    <property type="entry name" value="P-loop containing nucleoside triphosphate hydrolases"/>
    <property type="match status" value="1"/>
</dbReference>
<protein>
    <recommendedName>
        <fullName evidence="4">P-loop containing nucleoside triphosphate hydrolase protein</fullName>
    </recommendedName>
</protein>
<dbReference type="InterPro" id="IPR027417">
    <property type="entry name" value="P-loop_NTPase"/>
</dbReference>
<evidence type="ECO:0000313" key="2">
    <source>
        <dbReference type="EMBL" id="KAG0653940.1"/>
    </source>
</evidence>